<evidence type="ECO:0000256" key="5">
    <source>
        <dbReference type="ARBA" id="ARBA00022519"/>
    </source>
</evidence>
<evidence type="ECO:0000256" key="4">
    <source>
        <dbReference type="ARBA" id="ARBA00022475"/>
    </source>
</evidence>
<keyword evidence="12" id="KW-1185">Reference proteome</keyword>
<dbReference type="HOGENOM" id="CLU_001265_46_4_4"/>
<keyword evidence="7 9" id="KW-1133">Transmembrane helix</keyword>
<dbReference type="InterPro" id="IPR036259">
    <property type="entry name" value="MFS_trans_sf"/>
</dbReference>
<feature type="transmembrane region" description="Helical" evidence="9">
    <location>
        <begin position="210"/>
        <end position="233"/>
    </location>
</feature>
<evidence type="ECO:0000256" key="9">
    <source>
        <dbReference type="SAM" id="Phobius"/>
    </source>
</evidence>
<reference evidence="11 12" key="4">
    <citation type="journal article" date="2010" name="Environ. Microbiol.">
        <title>The bacterial genus Collimonas: mycophagy, weathering and other adaptive solutions to life in oligotrophic soil environments.</title>
        <authorList>
            <person name="Leveau J.H."/>
            <person name="Uroz S."/>
            <person name="de Boer W."/>
        </authorList>
    </citation>
    <scope>NUCLEOTIDE SEQUENCE [LARGE SCALE GENOMIC DNA]</scope>
    <source>
        <strain evidence="11 12">Ter331</strain>
    </source>
</reference>
<reference evidence="12" key="6">
    <citation type="submission" date="2011-05" db="EMBL/GenBank/DDBJ databases">
        <title>Complete sequence of Collimonas fungivorans Ter331.</title>
        <authorList>
            <person name="Leveau J.H."/>
        </authorList>
    </citation>
    <scope>NUCLEOTIDE SEQUENCE [LARGE SCALE GENOMIC DNA]</scope>
    <source>
        <strain evidence="12">Ter331</strain>
    </source>
</reference>
<reference evidence="11 12" key="2">
    <citation type="journal article" date="2006" name="J. Microbiol. Methods">
        <title>Genomic flank-sequencing of plasposon insertion sites for rapid identification of functional genes.</title>
        <authorList>
            <person name="Leveau J.H."/>
            <person name="Gerards S."/>
            <person name="Fritsche K."/>
            <person name="Zondag G."/>
            <person name="van Veen J.A."/>
        </authorList>
    </citation>
    <scope>NUCLEOTIDE SEQUENCE [LARGE SCALE GENOMIC DNA]</scope>
    <source>
        <strain evidence="11 12">Ter331</strain>
    </source>
</reference>
<dbReference type="GO" id="GO:0046943">
    <property type="term" value="F:carboxylic acid transmembrane transporter activity"/>
    <property type="evidence" value="ECO:0007669"/>
    <property type="project" value="TreeGrafter"/>
</dbReference>
<keyword evidence="8 9" id="KW-0472">Membrane</keyword>
<protein>
    <submittedName>
        <fullName evidence="11">4-hydroxybenzoate transporter</fullName>
    </submittedName>
</protein>
<evidence type="ECO:0000256" key="6">
    <source>
        <dbReference type="ARBA" id="ARBA00022692"/>
    </source>
</evidence>
<feature type="transmembrane region" description="Helical" evidence="9">
    <location>
        <begin position="384"/>
        <end position="401"/>
    </location>
</feature>
<dbReference type="InterPro" id="IPR004746">
    <property type="entry name" value="MFS_AAHS"/>
</dbReference>
<dbReference type="CDD" id="cd17365">
    <property type="entry name" value="MFS_PcaK_like"/>
    <property type="match status" value="1"/>
</dbReference>
<dbReference type="PROSITE" id="PS00216">
    <property type="entry name" value="SUGAR_TRANSPORT_1"/>
    <property type="match status" value="1"/>
</dbReference>
<reference evidence="11 12" key="3">
    <citation type="journal article" date="2008" name="FEMS Microbiol. Ecol.">
        <title>Identification and characterization of genes underlying chitinolysis in Collimonas fungivorans Ter331.</title>
        <authorList>
            <person name="Fritsche K."/>
            <person name="de Boer W."/>
            <person name="Gerards S."/>
            <person name="van den Berg M."/>
            <person name="van Veen J.A."/>
            <person name="Leveau J.H."/>
        </authorList>
    </citation>
    <scope>NUCLEOTIDE SEQUENCE [LARGE SCALE GENOMIC DNA]</scope>
    <source>
        <strain evidence="11 12">Ter331</strain>
    </source>
</reference>
<feature type="transmembrane region" description="Helical" evidence="9">
    <location>
        <begin position="469"/>
        <end position="493"/>
    </location>
</feature>
<reference evidence="11 12" key="1">
    <citation type="journal article" date="2004" name="Environ. Microbiol.">
        <title>Phylogeny-function analysis of (meta)genomic libraries: screening for expression of ribosomal RNA genes by large-insert library fluorescent in situ hybridization (LIL-FISH).</title>
        <authorList>
            <person name="Leveau J.H."/>
            <person name="Gerards S."/>
            <person name="de Boer W."/>
            <person name="van Veen J.A."/>
        </authorList>
    </citation>
    <scope>NUCLEOTIDE SEQUENCE [LARGE SCALE GENOMIC DNA]</scope>
    <source>
        <strain evidence="11 12">Ter331</strain>
    </source>
</reference>
<feature type="transmembrane region" description="Helical" evidence="9">
    <location>
        <begin position="120"/>
        <end position="140"/>
    </location>
</feature>
<gene>
    <name evidence="11" type="primary">pcaK</name>
    <name evidence="11" type="ordered locus">CFU_0486</name>
</gene>
<dbReference type="Pfam" id="PF07690">
    <property type="entry name" value="MFS_1"/>
    <property type="match status" value="1"/>
</dbReference>
<dbReference type="SUPFAM" id="SSF103473">
    <property type="entry name" value="MFS general substrate transporter"/>
    <property type="match status" value="1"/>
</dbReference>
<feature type="transmembrane region" description="Helical" evidence="9">
    <location>
        <begin position="445"/>
        <end position="463"/>
    </location>
</feature>
<evidence type="ECO:0000313" key="12">
    <source>
        <dbReference type="Proteomes" id="UP000008392"/>
    </source>
</evidence>
<dbReference type="InterPro" id="IPR011701">
    <property type="entry name" value="MFS"/>
</dbReference>
<keyword evidence="6 9" id="KW-0812">Transmembrane</keyword>
<dbReference type="PANTHER" id="PTHR23508">
    <property type="entry name" value="CARBOXYLIC ACID TRANSPORTER PROTEIN HOMOLOG"/>
    <property type="match status" value="1"/>
</dbReference>
<dbReference type="InterPro" id="IPR020846">
    <property type="entry name" value="MFS_dom"/>
</dbReference>
<dbReference type="Proteomes" id="UP000008392">
    <property type="component" value="Chromosome"/>
</dbReference>
<accession>G0AGJ3</accession>
<dbReference type="eggNOG" id="COG2814">
    <property type="taxonomic scope" value="Bacteria"/>
</dbReference>
<dbReference type="PANTHER" id="PTHR23508:SF10">
    <property type="entry name" value="CARBOXYLIC ACID TRANSPORTER PROTEIN HOMOLOG"/>
    <property type="match status" value="1"/>
</dbReference>
<evidence type="ECO:0000313" key="11">
    <source>
        <dbReference type="EMBL" id="AEK60323.1"/>
    </source>
</evidence>
<dbReference type="Gene3D" id="1.20.1250.20">
    <property type="entry name" value="MFS general substrate transporter like domains"/>
    <property type="match status" value="1"/>
</dbReference>
<proteinExistence type="inferred from homology"/>
<keyword evidence="3" id="KW-0813">Transport</keyword>
<dbReference type="PROSITE" id="PS50850">
    <property type="entry name" value="MFS"/>
    <property type="match status" value="1"/>
</dbReference>
<reference evidence="11 12" key="5">
    <citation type="journal article" date="2011" name="ISME J.">
        <title>Dual transcriptional profiling of a bacterial/fungal confrontation: Collimonas fungivorans versus Aspergillus niger.</title>
        <authorList>
            <person name="Mela F."/>
            <person name="Fritsche K."/>
            <person name="de Boer W."/>
            <person name="van Veen J.A."/>
            <person name="de Graaff L.H."/>
            <person name="van den Berg M."/>
            <person name="Leveau J.H."/>
        </authorList>
    </citation>
    <scope>NUCLEOTIDE SEQUENCE [LARGE SCALE GENOMIC DNA]</scope>
    <source>
        <strain evidence="11 12">Ter331</strain>
    </source>
</reference>
<dbReference type="STRING" id="1005048.CFU_0486"/>
<keyword evidence="5" id="KW-0997">Cell inner membrane</keyword>
<feature type="domain" description="Major facilitator superfamily (MFS) profile" evidence="10">
    <location>
        <begin position="86"/>
        <end position="499"/>
    </location>
</feature>
<dbReference type="NCBIfam" id="TIGR00895">
    <property type="entry name" value="2A0115"/>
    <property type="match status" value="1"/>
</dbReference>
<evidence type="ECO:0000256" key="2">
    <source>
        <dbReference type="ARBA" id="ARBA00006508"/>
    </source>
</evidence>
<feature type="transmembrane region" description="Helical" evidence="9">
    <location>
        <begin position="179"/>
        <end position="198"/>
    </location>
</feature>
<name>G0AGJ3_COLFT</name>
<evidence type="ECO:0000256" key="3">
    <source>
        <dbReference type="ARBA" id="ARBA00022448"/>
    </source>
</evidence>
<feature type="transmembrane region" description="Helical" evidence="9">
    <location>
        <begin position="84"/>
        <end position="108"/>
    </location>
</feature>
<feature type="transmembrane region" description="Helical" evidence="9">
    <location>
        <begin position="321"/>
        <end position="338"/>
    </location>
</feature>
<dbReference type="PROSITE" id="PS00217">
    <property type="entry name" value="SUGAR_TRANSPORT_2"/>
    <property type="match status" value="1"/>
</dbReference>
<evidence type="ECO:0000256" key="8">
    <source>
        <dbReference type="ARBA" id="ARBA00023136"/>
    </source>
</evidence>
<evidence type="ECO:0000256" key="1">
    <source>
        <dbReference type="ARBA" id="ARBA00004429"/>
    </source>
</evidence>
<dbReference type="KEGG" id="cfu:CFU_0486"/>
<feature type="transmembrane region" description="Helical" evidence="9">
    <location>
        <begin position="358"/>
        <end position="377"/>
    </location>
</feature>
<comment type="subcellular location">
    <subcellularLocation>
        <location evidence="1">Cell inner membrane</location>
        <topology evidence="1">Multi-pass membrane protein</topology>
    </subcellularLocation>
</comment>
<feature type="transmembrane region" description="Helical" evidence="9">
    <location>
        <begin position="407"/>
        <end position="424"/>
    </location>
</feature>
<feature type="transmembrane region" description="Helical" evidence="9">
    <location>
        <begin position="152"/>
        <end position="173"/>
    </location>
</feature>
<keyword evidence="4" id="KW-1003">Cell membrane</keyword>
<dbReference type="GO" id="GO:0005886">
    <property type="term" value="C:plasma membrane"/>
    <property type="evidence" value="ECO:0007669"/>
    <property type="project" value="UniProtKB-SubCell"/>
</dbReference>
<organism evidence="11 12">
    <name type="scientific">Collimonas fungivorans (strain Ter331)</name>
    <dbReference type="NCBI Taxonomy" id="1005048"/>
    <lineage>
        <taxon>Bacteria</taxon>
        <taxon>Pseudomonadati</taxon>
        <taxon>Pseudomonadota</taxon>
        <taxon>Betaproteobacteria</taxon>
        <taxon>Burkholderiales</taxon>
        <taxon>Oxalobacteraceae</taxon>
        <taxon>Collimonas</taxon>
    </lineage>
</organism>
<evidence type="ECO:0000256" key="7">
    <source>
        <dbReference type="ARBA" id="ARBA00022989"/>
    </source>
</evidence>
<sequence>MHNTGNKQYGRAAACALATKDKNIKFRRQSYAHQPAATVCRPYRPCRPQRRAFPAAHRERDMTARQTIDVQQFIDDKPFSLYQWLILGLCFLIIAIDGFDTAIIGFLAPALSQEWHVEKAALVPVLSAALVGLAVGALLAGPLADRIGRKKVLLASVLLFGFWTLMSAFAGSIQILTVLRFLTGLGLGAAMPNAVTLMSEYAPQRKRSMIVNTMFCGFTLGSALGGFVAAWMIPHYGWHSMFIVGGCLPLLLAVLLLQLPESPRFMVVRRWPDKKIADVLNRIAPGSITSEAQFTVPELVALAGKTALAVIFSARYRFGTLMLWLTYFMGLLIFYLLTSWMPTLIKNAGFSISQASNITALFPLGGVIGTLAVGWLMDRMSAHKAIAITYVLTGIFVYAIGHGTGDAVLLGVLMFVAGLCMNGAQSSMPALAAGFYPTQGRATGVAWMLGIGRLGGILGAAIGGQLLQFGWGLSAIFSLLALPAFVAAAALLFKHLHLRSHGQLSMSS</sequence>
<feature type="transmembrane region" description="Helical" evidence="9">
    <location>
        <begin position="239"/>
        <end position="259"/>
    </location>
</feature>
<comment type="similarity">
    <text evidence="2">Belongs to the major facilitator superfamily. Aromatic acid:H(+) symporter (AAHS) (TC 2.A.1.15) family.</text>
</comment>
<evidence type="ECO:0000259" key="10">
    <source>
        <dbReference type="PROSITE" id="PS50850"/>
    </source>
</evidence>
<dbReference type="InterPro" id="IPR005829">
    <property type="entry name" value="Sugar_transporter_CS"/>
</dbReference>
<dbReference type="AlphaFoldDB" id="G0AGJ3"/>
<dbReference type="EMBL" id="CP002745">
    <property type="protein sequence ID" value="AEK60323.1"/>
    <property type="molecule type" value="Genomic_DNA"/>
</dbReference>